<dbReference type="Gene3D" id="3.40.50.10330">
    <property type="entry name" value="Probable inorganic polyphosphate/atp-NAD kinase, domain 1"/>
    <property type="match status" value="1"/>
</dbReference>
<dbReference type="PANTHER" id="PTHR20275:SF0">
    <property type="entry name" value="NAD KINASE"/>
    <property type="match status" value="1"/>
</dbReference>
<feature type="binding site" evidence="6">
    <location>
        <position position="151"/>
    </location>
    <ligand>
        <name>NAD(+)</name>
        <dbReference type="ChEBI" id="CHEBI:57540"/>
    </ligand>
</feature>
<accession>A0A938X5R9</accession>
<comment type="caution">
    <text evidence="6">Lacks conserved residue(s) required for the propagation of feature annotation.</text>
</comment>
<dbReference type="HAMAP" id="MF_00361">
    <property type="entry name" value="NAD_kinase"/>
    <property type="match status" value="1"/>
</dbReference>
<feature type="active site" description="Proton acceptor" evidence="6">
    <location>
        <position position="68"/>
    </location>
</feature>
<comment type="subcellular location">
    <subcellularLocation>
        <location evidence="6">Cytoplasm</location>
    </subcellularLocation>
</comment>
<dbReference type="AlphaFoldDB" id="A0A938X5R9"/>
<name>A0A938X5R9_9FIRM</name>
<dbReference type="EMBL" id="JACJKY010000001">
    <property type="protein sequence ID" value="MBM6919701.1"/>
    <property type="molecule type" value="Genomic_DNA"/>
</dbReference>
<keyword evidence="6" id="KW-0547">Nucleotide-binding</keyword>
<dbReference type="GO" id="GO:0046872">
    <property type="term" value="F:metal ion binding"/>
    <property type="evidence" value="ECO:0007669"/>
    <property type="project" value="UniProtKB-UniRule"/>
</dbReference>
<dbReference type="PANTHER" id="PTHR20275">
    <property type="entry name" value="NAD KINASE"/>
    <property type="match status" value="1"/>
</dbReference>
<dbReference type="InterPro" id="IPR016064">
    <property type="entry name" value="NAD/diacylglycerol_kinase_sf"/>
</dbReference>
<sequence length="282" mass="30303">MKVFLIPNLEKANAVSCTIKAAAILDAYGVATMMEDRYHGVFLNLQTVFSSFDTCASECDLFLSVGGDGTMIQSAKQAVLFDKPILGINAGRLGFMAGLEADELSLLSKLVTGEYRTQKRMMLDCVHHTKQGDTSYLALNDIVVSNGGLSRMVDISVSCANAGPISYRADGVILSTPTGSTAYALSAGGPLIDPSVDSIGLTAICPHSLMTRPAVFSPDTVLIVRPSPINRNSVYLTVDGNEGEELLTGDYIEVKRSERVVKLISLKDTGFYETLRKKFGIE</sequence>
<dbReference type="GO" id="GO:0005524">
    <property type="term" value="F:ATP binding"/>
    <property type="evidence" value="ECO:0007669"/>
    <property type="project" value="UniProtKB-KW"/>
</dbReference>
<evidence type="ECO:0000313" key="8">
    <source>
        <dbReference type="Proteomes" id="UP000774750"/>
    </source>
</evidence>
<dbReference type="RefSeq" id="WP_204443719.1">
    <property type="nucleotide sequence ID" value="NZ_JACJKY010000001.1"/>
</dbReference>
<dbReference type="GO" id="GO:0051287">
    <property type="term" value="F:NAD binding"/>
    <property type="evidence" value="ECO:0007669"/>
    <property type="project" value="UniProtKB-ARBA"/>
</dbReference>
<evidence type="ECO:0000256" key="1">
    <source>
        <dbReference type="ARBA" id="ARBA00022679"/>
    </source>
</evidence>
<comment type="similarity">
    <text evidence="6">Belongs to the NAD kinase family.</text>
</comment>
<comment type="function">
    <text evidence="6">Involved in the regulation of the intracellular balance of NAD and NADP, and is a key enzyme in the biosynthesis of NADP. Catalyzes specifically the phosphorylation on 2'-hydroxyl of the adenosine moiety of NAD to yield NADP.</text>
</comment>
<feature type="binding site" evidence="6">
    <location>
        <position position="170"/>
    </location>
    <ligand>
        <name>NAD(+)</name>
        <dbReference type="ChEBI" id="CHEBI:57540"/>
    </ligand>
</feature>
<dbReference type="GO" id="GO:0003951">
    <property type="term" value="F:NAD+ kinase activity"/>
    <property type="evidence" value="ECO:0007669"/>
    <property type="project" value="UniProtKB-UniRule"/>
</dbReference>
<keyword evidence="3 6" id="KW-0521">NADP</keyword>
<comment type="catalytic activity">
    <reaction evidence="5 6">
        <text>NAD(+) + ATP = ADP + NADP(+) + H(+)</text>
        <dbReference type="Rhea" id="RHEA:18629"/>
        <dbReference type="ChEBI" id="CHEBI:15378"/>
        <dbReference type="ChEBI" id="CHEBI:30616"/>
        <dbReference type="ChEBI" id="CHEBI:57540"/>
        <dbReference type="ChEBI" id="CHEBI:58349"/>
        <dbReference type="ChEBI" id="CHEBI:456216"/>
        <dbReference type="EC" id="2.7.1.23"/>
    </reaction>
</comment>
<feature type="binding site" evidence="6">
    <location>
        <begin position="181"/>
        <end position="186"/>
    </location>
    <ligand>
        <name>NAD(+)</name>
        <dbReference type="ChEBI" id="CHEBI:57540"/>
    </ligand>
</feature>
<dbReference type="GO" id="GO:0006741">
    <property type="term" value="P:NADP+ biosynthetic process"/>
    <property type="evidence" value="ECO:0007669"/>
    <property type="project" value="UniProtKB-UniRule"/>
</dbReference>
<evidence type="ECO:0000256" key="4">
    <source>
        <dbReference type="ARBA" id="ARBA00023027"/>
    </source>
</evidence>
<dbReference type="InterPro" id="IPR002504">
    <property type="entry name" value="NADK"/>
</dbReference>
<comment type="cofactor">
    <cofactor evidence="6">
        <name>a divalent metal cation</name>
        <dbReference type="ChEBI" id="CHEBI:60240"/>
    </cofactor>
</comment>
<keyword evidence="6" id="KW-0963">Cytoplasm</keyword>
<keyword evidence="2 6" id="KW-0418">Kinase</keyword>
<keyword evidence="6" id="KW-0067">ATP-binding</keyword>
<evidence type="ECO:0000256" key="2">
    <source>
        <dbReference type="ARBA" id="ARBA00022777"/>
    </source>
</evidence>
<evidence type="ECO:0000256" key="6">
    <source>
        <dbReference type="HAMAP-Rule" id="MF_00361"/>
    </source>
</evidence>
<dbReference type="GO" id="GO:0005737">
    <property type="term" value="C:cytoplasm"/>
    <property type="evidence" value="ECO:0007669"/>
    <property type="project" value="UniProtKB-SubCell"/>
</dbReference>
<dbReference type="GO" id="GO:0019674">
    <property type="term" value="P:NAD+ metabolic process"/>
    <property type="evidence" value="ECO:0007669"/>
    <property type="project" value="InterPro"/>
</dbReference>
<evidence type="ECO:0000313" key="7">
    <source>
        <dbReference type="EMBL" id="MBM6919701.1"/>
    </source>
</evidence>
<dbReference type="SUPFAM" id="SSF111331">
    <property type="entry name" value="NAD kinase/diacylglycerol kinase-like"/>
    <property type="match status" value="1"/>
</dbReference>
<reference evidence="7" key="1">
    <citation type="submission" date="2020-08" db="EMBL/GenBank/DDBJ databases">
        <authorList>
            <person name="Cejkova D."/>
            <person name="Kubasova T."/>
            <person name="Jahodarova E."/>
            <person name="Rychlik I."/>
        </authorList>
    </citation>
    <scope>NUCLEOTIDE SEQUENCE</scope>
    <source>
        <strain evidence="7">An559</strain>
    </source>
</reference>
<feature type="binding site" evidence="6">
    <location>
        <position position="168"/>
    </location>
    <ligand>
        <name>NAD(+)</name>
        <dbReference type="ChEBI" id="CHEBI:57540"/>
    </ligand>
</feature>
<gene>
    <name evidence="6" type="primary">nadK</name>
    <name evidence="7" type="ORF">H6A12_00770</name>
</gene>
<comment type="caution">
    <text evidence="7">The sequence shown here is derived from an EMBL/GenBank/DDBJ whole genome shotgun (WGS) entry which is preliminary data.</text>
</comment>
<feature type="binding site" evidence="6">
    <location>
        <begin position="140"/>
        <end position="141"/>
    </location>
    <ligand>
        <name>NAD(+)</name>
        <dbReference type="ChEBI" id="CHEBI:57540"/>
    </ligand>
</feature>
<dbReference type="InterPro" id="IPR017437">
    <property type="entry name" value="ATP-NAD_kinase_PpnK-typ_C"/>
</dbReference>
<feature type="binding site" evidence="6">
    <location>
        <position position="241"/>
    </location>
    <ligand>
        <name>NAD(+)</name>
        <dbReference type="ChEBI" id="CHEBI:57540"/>
    </ligand>
</feature>
<dbReference type="InterPro" id="IPR017438">
    <property type="entry name" value="ATP-NAD_kinase_N"/>
</dbReference>
<reference evidence="7" key="2">
    <citation type="journal article" date="2021" name="Sci. Rep.">
        <title>The distribution of antibiotic resistance genes in chicken gut microbiota commensals.</title>
        <authorList>
            <person name="Juricova H."/>
            <person name="Matiasovicova J."/>
            <person name="Kubasova T."/>
            <person name="Cejkova D."/>
            <person name="Rychlik I."/>
        </authorList>
    </citation>
    <scope>NUCLEOTIDE SEQUENCE</scope>
    <source>
        <strain evidence="7">An559</strain>
    </source>
</reference>
<dbReference type="Gene3D" id="2.60.200.30">
    <property type="entry name" value="Probable inorganic polyphosphate/atp-NAD kinase, domain 2"/>
    <property type="match status" value="1"/>
</dbReference>
<keyword evidence="8" id="KW-1185">Reference proteome</keyword>
<organism evidence="7 8">
    <name type="scientific">Merdimmobilis hominis</name>
    <dbReference type="NCBI Taxonomy" id="2897707"/>
    <lineage>
        <taxon>Bacteria</taxon>
        <taxon>Bacillati</taxon>
        <taxon>Bacillota</taxon>
        <taxon>Clostridia</taxon>
        <taxon>Eubacteriales</taxon>
        <taxon>Oscillospiraceae</taxon>
        <taxon>Merdimmobilis</taxon>
    </lineage>
</organism>
<dbReference type="Proteomes" id="UP000774750">
    <property type="component" value="Unassembled WGS sequence"/>
</dbReference>
<evidence type="ECO:0000256" key="3">
    <source>
        <dbReference type="ARBA" id="ARBA00022857"/>
    </source>
</evidence>
<proteinExistence type="inferred from homology"/>
<dbReference type="Pfam" id="PF01513">
    <property type="entry name" value="NAD_kinase"/>
    <property type="match status" value="1"/>
</dbReference>
<keyword evidence="1 6" id="KW-0808">Transferase</keyword>
<dbReference type="EC" id="2.7.1.23" evidence="6"/>
<evidence type="ECO:0000256" key="5">
    <source>
        <dbReference type="ARBA" id="ARBA00047925"/>
    </source>
</evidence>
<dbReference type="Pfam" id="PF20143">
    <property type="entry name" value="NAD_kinase_C"/>
    <property type="match status" value="1"/>
</dbReference>
<keyword evidence="4 6" id="KW-0520">NAD</keyword>
<feature type="binding site" evidence="6">
    <location>
        <begin position="68"/>
        <end position="69"/>
    </location>
    <ligand>
        <name>NAD(+)</name>
        <dbReference type="ChEBI" id="CHEBI:57540"/>
    </ligand>
</feature>
<protein>
    <recommendedName>
        <fullName evidence="6">NAD kinase</fullName>
        <ecNumber evidence="6">2.7.1.23</ecNumber>
    </recommendedName>
    <alternativeName>
        <fullName evidence="6">ATP-dependent NAD kinase</fullName>
    </alternativeName>
</protein>